<evidence type="ECO:0000313" key="2">
    <source>
        <dbReference type="Proteomes" id="UP000266861"/>
    </source>
</evidence>
<dbReference type="SUPFAM" id="SSF47769">
    <property type="entry name" value="SAM/Pointed domain"/>
    <property type="match status" value="1"/>
</dbReference>
<keyword evidence="2" id="KW-1185">Reference proteome</keyword>
<dbReference type="InterPro" id="IPR013761">
    <property type="entry name" value="SAM/pointed_sf"/>
</dbReference>
<accession>A0A397I067</accession>
<gene>
    <name evidence="1" type="ORF">Glove_294g172</name>
</gene>
<proteinExistence type="predicted"/>
<dbReference type="AlphaFoldDB" id="A0A397I067"/>
<protein>
    <recommendedName>
        <fullName evidence="3">SAM domain-containing protein</fullName>
    </recommendedName>
</protein>
<name>A0A397I067_9GLOM</name>
<dbReference type="EMBL" id="PQFF01000268">
    <property type="protein sequence ID" value="RHZ68602.1"/>
    <property type="molecule type" value="Genomic_DNA"/>
</dbReference>
<reference evidence="1 2" key="1">
    <citation type="submission" date="2018-08" db="EMBL/GenBank/DDBJ databases">
        <title>Genome and evolution of the arbuscular mycorrhizal fungus Diversispora epigaea (formerly Glomus versiforme) and its bacterial endosymbionts.</title>
        <authorList>
            <person name="Sun X."/>
            <person name="Fei Z."/>
            <person name="Harrison M."/>
        </authorList>
    </citation>
    <scope>NUCLEOTIDE SEQUENCE [LARGE SCALE GENOMIC DNA]</scope>
    <source>
        <strain evidence="1 2">IT104</strain>
    </source>
</reference>
<sequence>MSEQSTSTTKQKPDLEMVRKYNTEQLITFFRKKEDLQLNDTHFEILRNEEITGRFFLLITEQEFKHYGMKGGPATRLVDFAKEIKEEQPVVAKRAKFSIDSISDLERIISADECPITLIPFVSRPQIEDKVCELIDLNLINIPSPRTQDYRGIVISSGNGTGKTRIGFEINNISERNEIIKKNKNRLKATFEHIYININEIKSLLGPGLNDDINNKYERIPEHINKASILLRKFIAIYFLTKVWKLDKIKECIDLIYDSIKYDEVVEFIRKEKKLDTSVNLILFLQIDEFQFENYITSRHKKYTTSFSVTDYTMGNVNLSPMNFEDSMSLFNRFTKHYNDNNSDILPEKGEKFYRCVVNSIRGIPVIIEIAVKLFLNLKVEGISVFQSYDTVSKYWEYLKNKVSQKYSYELWRSSLHNNDNIRKLLYYIHIQKRISKRDKLNECTIKEMETSGLIYLDETNERNIFIPRAPLILIVILVDFFNLHIFFDNILLNPFILINQDNFPDFILRIHHATYGLMICNGIEQITLKEIYGQHIIGPEEVLNHEICVNTIEYYEQPPLVPKDSSNEQFTKSKLYKEHRKHLEVICSEDVDRRGYREIDATSSRYIIKIRRKSPLADAILPHADEQYKYSETLKSKYPVYTSKTEKLSAKNVRIELEKALGTGADRLVIVTPKKFEGNIPENCAIVAGIDFVNFIVIYADLVARICRNN</sequence>
<dbReference type="OrthoDB" id="2323037at2759"/>
<comment type="caution">
    <text evidence="1">The sequence shown here is derived from an EMBL/GenBank/DDBJ whole genome shotgun (WGS) entry which is preliminary data.</text>
</comment>
<dbReference type="Gene3D" id="1.10.150.50">
    <property type="entry name" value="Transcription Factor, Ets-1"/>
    <property type="match status" value="1"/>
</dbReference>
<organism evidence="1 2">
    <name type="scientific">Diversispora epigaea</name>
    <dbReference type="NCBI Taxonomy" id="1348612"/>
    <lineage>
        <taxon>Eukaryota</taxon>
        <taxon>Fungi</taxon>
        <taxon>Fungi incertae sedis</taxon>
        <taxon>Mucoromycota</taxon>
        <taxon>Glomeromycotina</taxon>
        <taxon>Glomeromycetes</taxon>
        <taxon>Diversisporales</taxon>
        <taxon>Diversisporaceae</taxon>
        <taxon>Diversispora</taxon>
    </lineage>
</organism>
<evidence type="ECO:0008006" key="3">
    <source>
        <dbReference type="Google" id="ProtNLM"/>
    </source>
</evidence>
<evidence type="ECO:0000313" key="1">
    <source>
        <dbReference type="EMBL" id="RHZ68602.1"/>
    </source>
</evidence>
<dbReference type="Proteomes" id="UP000266861">
    <property type="component" value="Unassembled WGS sequence"/>
</dbReference>